<reference evidence="6 7" key="1">
    <citation type="submission" date="2019-11" db="EMBL/GenBank/DDBJ databases">
        <authorList>
            <person name="Zhang J."/>
            <person name="Sun C."/>
        </authorList>
    </citation>
    <scope>NUCLEOTIDE SEQUENCE [LARGE SCALE GENOMIC DNA]</scope>
    <source>
        <strain evidence="7">sp2</strain>
    </source>
</reference>
<dbReference type="InterPro" id="IPR007492">
    <property type="entry name" value="LytTR_DNA-bd_dom"/>
</dbReference>
<dbReference type="PANTHER" id="PTHR48111:SF3">
    <property type="entry name" value="TRANSCRIPTIONAL REGULATORY PROTEIN BTSR"/>
    <property type="match status" value="1"/>
</dbReference>
<evidence type="ECO:0000313" key="6">
    <source>
        <dbReference type="EMBL" id="QGT77421.1"/>
    </source>
</evidence>
<sequence length="238" mass="26769">MIRALIVDDEPLARDRLRRLLGRLGGIEVVAEAGNADEACAAMRTVPDLVFLDIEMPGEDGIRLAHRLREADLPPAIVFTTAHADRALPASETAPAGYLLKPIEPEALRAAIERAARPNRCHQSRRPTLTVRLGREELRLGPEHVVAAVAEDKATHLYLLDPADSRRREAWIEPSLNELEERFDGQLLRLHRNSLVNTAQIHSVSHHDGQHHCHVHHLDEPLMISRRAWRSVRDALEE</sequence>
<dbReference type="SMART" id="SM00448">
    <property type="entry name" value="REC"/>
    <property type="match status" value="1"/>
</dbReference>
<dbReference type="Pfam" id="PF04397">
    <property type="entry name" value="LytTR"/>
    <property type="match status" value="1"/>
</dbReference>
<dbReference type="Gene3D" id="2.40.50.1020">
    <property type="entry name" value="LytTr DNA-binding domain"/>
    <property type="match status" value="1"/>
</dbReference>
<protein>
    <submittedName>
        <fullName evidence="6">Response regulator</fullName>
    </submittedName>
</protein>
<dbReference type="AlphaFoldDB" id="A0A6I6D256"/>
<evidence type="ECO:0000259" key="4">
    <source>
        <dbReference type="PROSITE" id="PS50110"/>
    </source>
</evidence>
<evidence type="ECO:0000256" key="2">
    <source>
        <dbReference type="ARBA" id="ARBA00023125"/>
    </source>
</evidence>
<accession>A0A6I6D256</accession>
<dbReference type="PROSITE" id="PS50930">
    <property type="entry name" value="HTH_LYTTR"/>
    <property type="match status" value="1"/>
</dbReference>
<feature type="modified residue" description="4-aspartylphosphate" evidence="3">
    <location>
        <position position="53"/>
    </location>
</feature>
<dbReference type="InterPro" id="IPR039420">
    <property type="entry name" value="WalR-like"/>
</dbReference>
<keyword evidence="7" id="KW-1185">Reference proteome</keyword>
<dbReference type="PROSITE" id="PS50110">
    <property type="entry name" value="RESPONSE_REGULATORY"/>
    <property type="match status" value="1"/>
</dbReference>
<dbReference type="InterPro" id="IPR011006">
    <property type="entry name" value="CheY-like_superfamily"/>
</dbReference>
<evidence type="ECO:0000256" key="1">
    <source>
        <dbReference type="ARBA" id="ARBA00023012"/>
    </source>
</evidence>
<name>A0A6I6D256_9GAMM</name>
<dbReference type="Pfam" id="PF00072">
    <property type="entry name" value="Response_reg"/>
    <property type="match status" value="1"/>
</dbReference>
<dbReference type="SMART" id="SM00850">
    <property type="entry name" value="LytTR"/>
    <property type="match status" value="1"/>
</dbReference>
<keyword evidence="3" id="KW-0597">Phosphoprotein</keyword>
<organism evidence="6 7">
    <name type="scientific">Guyparkeria halophila</name>
    <dbReference type="NCBI Taxonomy" id="47960"/>
    <lineage>
        <taxon>Bacteria</taxon>
        <taxon>Pseudomonadati</taxon>
        <taxon>Pseudomonadota</taxon>
        <taxon>Gammaproteobacteria</taxon>
        <taxon>Chromatiales</taxon>
        <taxon>Thioalkalibacteraceae</taxon>
        <taxon>Guyparkeria</taxon>
    </lineage>
</organism>
<dbReference type="PANTHER" id="PTHR48111">
    <property type="entry name" value="REGULATOR OF RPOS"/>
    <property type="match status" value="1"/>
</dbReference>
<dbReference type="InterPro" id="IPR001789">
    <property type="entry name" value="Sig_transdc_resp-reg_receiver"/>
</dbReference>
<dbReference type="EMBL" id="CP046415">
    <property type="protein sequence ID" value="QGT77421.1"/>
    <property type="molecule type" value="Genomic_DNA"/>
</dbReference>
<dbReference type="Proteomes" id="UP000427716">
    <property type="component" value="Chromosome"/>
</dbReference>
<dbReference type="GO" id="GO:0032993">
    <property type="term" value="C:protein-DNA complex"/>
    <property type="evidence" value="ECO:0007669"/>
    <property type="project" value="TreeGrafter"/>
</dbReference>
<evidence type="ECO:0000313" key="7">
    <source>
        <dbReference type="Proteomes" id="UP000427716"/>
    </source>
</evidence>
<feature type="domain" description="HTH LytTR-type" evidence="5">
    <location>
        <begin position="175"/>
        <end position="238"/>
    </location>
</feature>
<evidence type="ECO:0000259" key="5">
    <source>
        <dbReference type="PROSITE" id="PS50930"/>
    </source>
</evidence>
<dbReference type="GO" id="GO:0000156">
    <property type="term" value="F:phosphorelay response regulator activity"/>
    <property type="evidence" value="ECO:0007669"/>
    <property type="project" value="TreeGrafter"/>
</dbReference>
<dbReference type="GO" id="GO:0006355">
    <property type="term" value="P:regulation of DNA-templated transcription"/>
    <property type="evidence" value="ECO:0007669"/>
    <property type="project" value="TreeGrafter"/>
</dbReference>
<feature type="domain" description="Response regulatory" evidence="4">
    <location>
        <begin position="3"/>
        <end position="116"/>
    </location>
</feature>
<keyword evidence="1" id="KW-0902">Two-component regulatory system</keyword>
<dbReference type="KEGG" id="ghl:GM160_00180"/>
<dbReference type="RefSeq" id="WP_156227229.1">
    <property type="nucleotide sequence ID" value="NZ_CP046415.1"/>
</dbReference>
<dbReference type="GO" id="GO:0005829">
    <property type="term" value="C:cytosol"/>
    <property type="evidence" value="ECO:0007669"/>
    <property type="project" value="TreeGrafter"/>
</dbReference>
<proteinExistence type="predicted"/>
<evidence type="ECO:0000256" key="3">
    <source>
        <dbReference type="PROSITE-ProRule" id="PRU00169"/>
    </source>
</evidence>
<dbReference type="GO" id="GO:0000976">
    <property type="term" value="F:transcription cis-regulatory region binding"/>
    <property type="evidence" value="ECO:0007669"/>
    <property type="project" value="TreeGrafter"/>
</dbReference>
<dbReference type="SUPFAM" id="SSF52172">
    <property type="entry name" value="CheY-like"/>
    <property type="match status" value="1"/>
</dbReference>
<gene>
    <name evidence="6" type="ORF">GM160_00180</name>
</gene>
<dbReference type="Gene3D" id="3.40.50.2300">
    <property type="match status" value="1"/>
</dbReference>
<keyword evidence="2" id="KW-0238">DNA-binding</keyword>